<dbReference type="AlphaFoldDB" id="A0A4V6PLR2"/>
<dbReference type="SUPFAM" id="SSF53613">
    <property type="entry name" value="Ribokinase-like"/>
    <property type="match status" value="1"/>
</dbReference>
<dbReference type="InterPro" id="IPR029056">
    <property type="entry name" value="Ribokinase-like"/>
</dbReference>
<evidence type="ECO:0000256" key="1">
    <source>
        <dbReference type="ARBA" id="ARBA00010688"/>
    </source>
</evidence>
<keyword evidence="6" id="KW-1185">Reference proteome</keyword>
<dbReference type="CDD" id="cd01166">
    <property type="entry name" value="KdgK"/>
    <property type="match status" value="1"/>
</dbReference>
<dbReference type="Proteomes" id="UP000294796">
    <property type="component" value="Unassembled WGS sequence"/>
</dbReference>
<feature type="domain" description="Carbohydrate kinase PfkB" evidence="4">
    <location>
        <begin position="4"/>
        <end position="219"/>
    </location>
</feature>
<reference evidence="5 6" key="1">
    <citation type="submission" date="2019-03" db="EMBL/GenBank/DDBJ databases">
        <title>Luteimonas zhaokaii sp.nov., isolated from the rectal contents of Plateau pika in Yushu, Qinghai Province, China.</title>
        <authorList>
            <person name="Zhang G."/>
        </authorList>
    </citation>
    <scope>NUCLEOTIDE SEQUENCE [LARGE SCALE GENOMIC DNA]</scope>
    <source>
        <strain evidence="5 6">B9</strain>
    </source>
</reference>
<evidence type="ECO:0000313" key="5">
    <source>
        <dbReference type="EMBL" id="TDK27173.1"/>
    </source>
</evidence>
<dbReference type="InterPro" id="IPR052700">
    <property type="entry name" value="Carb_kinase_PfkB-like"/>
</dbReference>
<keyword evidence="2" id="KW-0808">Transferase</keyword>
<dbReference type="Gene3D" id="3.40.1190.20">
    <property type="match status" value="1"/>
</dbReference>
<feature type="domain" description="Carbohydrate kinase PfkB" evidence="4">
    <location>
        <begin position="257"/>
        <end position="315"/>
    </location>
</feature>
<proteinExistence type="inferred from homology"/>
<evidence type="ECO:0000259" key="4">
    <source>
        <dbReference type="Pfam" id="PF00294"/>
    </source>
</evidence>
<evidence type="ECO:0000256" key="2">
    <source>
        <dbReference type="ARBA" id="ARBA00022679"/>
    </source>
</evidence>
<dbReference type="Pfam" id="PF00294">
    <property type="entry name" value="PfkB"/>
    <property type="match status" value="2"/>
</dbReference>
<dbReference type="OrthoDB" id="9795789at2"/>
<comment type="similarity">
    <text evidence="1">Belongs to the carbohydrate kinase PfkB family.</text>
</comment>
<dbReference type="PANTHER" id="PTHR43320">
    <property type="entry name" value="SUGAR KINASE"/>
    <property type="match status" value="1"/>
</dbReference>
<dbReference type="EMBL" id="SMTF01000002">
    <property type="protein sequence ID" value="TDK27173.1"/>
    <property type="molecule type" value="Genomic_DNA"/>
</dbReference>
<dbReference type="GO" id="GO:0016301">
    <property type="term" value="F:kinase activity"/>
    <property type="evidence" value="ECO:0007669"/>
    <property type="project" value="UniProtKB-KW"/>
</dbReference>
<dbReference type="RefSeq" id="WP_133320673.1">
    <property type="nucleotide sequence ID" value="NZ_SMTF01000002.1"/>
</dbReference>
<dbReference type="PANTHER" id="PTHR43320:SF2">
    <property type="entry name" value="2-DEHYDRO-3-DEOXYGLUCONOKINASE_2-DEHYDRO-3-DEOXYGALACTONOKINASE"/>
    <property type="match status" value="1"/>
</dbReference>
<keyword evidence="3 5" id="KW-0418">Kinase</keyword>
<gene>
    <name evidence="5" type="ORF">E2F46_02880</name>
</gene>
<comment type="caution">
    <text evidence="5">The sequence shown here is derived from an EMBL/GenBank/DDBJ whole genome shotgun (WGS) entry which is preliminary data.</text>
</comment>
<organism evidence="5 6">
    <name type="scientific">Luteimonas aestuarii</name>
    <dbReference type="NCBI Taxonomy" id="453837"/>
    <lineage>
        <taxon>Bacteria</taxon>
        <taxon>Pseudomonadati</taxon>
        <taxon>Pseudomonadota</taxon>
        <taxon>Gammaproteobacteria</taxon>
        <taxon>Lysobacterales</taxon>
        <taxon>Lysobacteraceae</taxon>
        <taxon>Luteimonas</taxon>
    </lineage>
</organism>
<sequence length="342" mass="35689">MTPRITCFGELLLRLAAPGRELLLQSPRLDVHIGGAEANVAVSLARFGHGVRMLGTVADNALGAAAAAELRRHGVDTRHLRTAPGRMGLYFLATGAGLRPSEVLYDRAGSAFAEASAEAYDWPGLLAGAAWLHVSGVTPALGAATARAATQAVQVAQAAGMQVSFDGNFRPKLWAAWDGDPSNILKPILGGASIAFADHRDIDVVLGPRSDDAGEATHAERFAAAAARAFDAFPRLQRIACTVRTQDTVDHHALGALMATRRGGLHRVEDRALPGIVDRIGGGDAFAAGVLHGLASGWDDDASLRFGHAAACLKHAVPGDFNLVGSDDVMALVDGGRLDVKR</sequence>
<accession>A0A4V6PLR2</accession>
<evidence type="ECO:0000313" key="6">
    <source>
        <dbReference type="Proteomes" id="UP000294796"/>
    </source>
</evidence>
<name>A0A4V6PLR2_9GAMM</name>
<evidence type="ECO:0000256" key="3">
    <source>
        <dbReference type="ARBA" id="ARBA00022777"/>
    </source>
</evidence>
<protein>
    <submittedName>
        <fullName evidence="5">Sugar kinase</fullName>
    </submittedName>
</protein>
<dbReference type="InterPro" id="IPR011611">
    <property type="entry name" value="PfkB_dom"/>
</dbReference>